<dbReference type="EMBL" id="VOLT01000003">
    <property type="protein sequence ID" value="TWX69629.1"/>
    <property type="molecule type" value="Genomic_DNA"/>
</dbReference>
<dbReference type="Pfam" id="PF11086">
    <property type="entry name" value="DUF2878"/>
    <property type="match status" value="1"/>
</dbReference>
<keyword evidence="1" id="KW-0472">Membrane</keyword>
<protein>
    <submittedName>
        <fullName evidence="2">DUF2878 domain-containing protein</fullName>
    </submittedName>
</protein>
<feature type="transmembrane region" description="Helical" evidence="1">
    <location>
        <begin position="81"/>
        <end position="101"/>
    </location>
</feature>
<keyword evidence="1" id="KW-0812">Transmembrane</keyword>
<name>A0A5C6QLC4_9GAMM</name>
<accession>A0A5C6QLC4</accession>
<evidence type="ECO:0000256" key="1">
    <source>
        <dbReference type="SAM" id="Phobius"/>
    </source>
</evidence>
<keyword evidence="1" id="KW-1133">Transmembrane helix</keyword>
<feature type="transmembrane region" description="Helical" evidence="1">
    <location>
        <begin position="138"/>
        <end position="158"/>
    </location>
</feature>
<comment type="caution">
    <text evidence="2">The sequence shown here is derived from an EMBL/GenBank/DDBJ whole genome shotgun (WGS) entry which is preliminary data.</text>
</comment>
<dbReference type="OrthoDB" id="6522758at2"/>
<dbReference type="InterPro" id="IPR021306">
    <property type="entry name" value="DUF2878"/>
</dbReference>
<feature type="transmembrane region" description="Helical" evidence="1">
    <location>
        <begin position="108"/>
        <end position="126"/>
    </location>
</feature>
<evidence type="ECO:0000313" key="2">
    <source>
        <dbReference type="EMBL" id="TWX69629.1"/>
    </source>
</evidence>
<organism evidence="2 3">
    <name type="scientific">Colwellia demingiae</name>
    <dbReference type="NCBI Taxonomy" id="89401"/>
    <lineage>
        <taxon>Bacteria</taxon>
        <taxon>Pseudomonadati</taxon>
        <taxon>Pseudomonadota</taxon>
        <taxon>Gammaproteobacteria</taxon>
        <taxon>Alteromonadales</taxon>
        <taxon>Colwelliaceae</taxon>
        <taxon>Colwellia</taxon>
    </lineage>
</organism>
<keyword evidence="3" id="KW-1185">Reference proteome</keyword>
<feature type="transmembrane region" description="Helical" evidence="1">
    <location>
        <begin position="21"/>
        <end position="43"/>
    </location>
</feature>
<reference evidence="2 3" key="1">
    <citation type="submission" date="2019-07" db="EMBL/GenBank/DDBJ databases">
        <title>Genomes of sea-ice associated Colwellia species.</title>
        <authorList>
            <person name="Bowman J.P."/>
        </authorList>
    </citation>
    <scope>NUCLEOTIDE SEQUENCE [LARGE SCALE GENOMIC DNA]</scope>
    <source>
        <strain evidence="2 3">ACAM 459</strain>
    </source>
</reference>
<dbReference type="AlphaFoldDB" id="A0A5C6QLC4"/>
<gene>
    <name evidence="2" type="ORF">ESZ36_06650</name>
</gene>
<evidence type="ECO:0000313" key="3">
    <source>
        <dbReference type="Proteomes" id="UP000321822"/>
    </source>
</evidence>
<dbReference type="Proteomes" id="UP000321822">
    <property type="component" value="Unassembled WGS sequence"/>
</dbReference>
<sequence>MVFINLIGFNLVGFNLAWFGLVYWGNNFIPLSLLLLISHLFFIAKSQNELPLILLITFIGIFVDSLLVHFNIFIFANGGHIPFWLMMLWACFAATICHSLRFLTGSKALQLLVGAIFAPLSYIAGYKFQAVDFGQSMLSTYLILSVIWAVLFVLFFYLKDKIVNAEVSYV</sequence>
<proteinExistence type="predicted"/>
<feature type="transmembrane region" description="Helical" evidence="1">
    <location>
        <begin position="50"/>
        <end position="75"/>
    </location>
</feature>